<protein>
    <submittedName>
        <fullName evidence="1">MutS protein msh4</fullName>
        <ecNumber evidence="1">6.5.1.3</ecNumber>
    </submittedName>
</protein>
<organism evidence="1 2">
    <name type="scientific">Desmophyllum pertusum</name>
    <dbReference type="NCBI Taxonomy" id="174260"/>
    <lineage>
        <taxon>Eukaryota</taxon>
        <taxon>Metazoa</taxon>
        <taxon>Cnidaria</taxon>
        <taxon>Anthozoa</taxon>
        <taxon>Hexacorallia</taxon>
        <taxon>Scleractinia</taxon>
        <taxon>Caryophylliina</taxon>
        <taxon>Caryophylliidae</taxon>
        <taxon>Desmophyllum</taxon>
    </lineage>
</organism>
<sequence>MYMFGISPCKDVNHFSNLAVVGRFLDIDHLTSMCVQLPKQETVKTAESKITTVIYLKHTLELVEPLRLALKDTEAELFKAYYESLNDTRFATIMERIQTVIHDDTRYQKGTLNMRTQKCFAVKVFWTLRGERTLKIVDDITEMIKQLGEKHNLPLKTGFNGTKGFFVQLTLNRDQHIDLKTLPGEFLKAVKVRSAVCFTTVDLYATDGSNSYS</sequence>
<name>A0A9W9Z3H3_9CNID</name>
<dbReference type="OrthoDB" id="276261at2759"/>
<dbReference type="Proteomes" id="UP001163046">
    <property type="component" value="Unassembled WGS sequence"/>
</dbReference>
<keyword evidence="2" id="KW-1185">Reference proteome</keyword>
<dbReference type="EC" id="6.5.1.3" evidence="1"/>
<comment type="caution">
    <text evidence="1">The sequence shown here is derived from an EMBL/GenBank/DDBJ whole genome shotgun (WGS) entry which is preliminary data.</text>
</comment>
<dbReference type="InterPro" id="IPR036187">
    <property type="entry name" value="DNA_mismatch_repair_MutS_sf"/>
</dbReference>
<evidence type="ECO:0000313" key="2">
    <source>
        <dbReference type="Proteomes" id="UP001163046"/>
    </source>
</evidence>
<evidence type="ECO:0000313" key="1">
    <source>
        <dbReference type="EMBL" id="KAJ7373669.1"/>
    </source>
</evidence>
<dbReference type="EMBL" id="MU826830">
    <property type="protein sequence ID" value="KAJ7373669.1"/>
    <property type="molecule type" value="Genomic_DNA"/>
</dbReference>
<accession>A0A9W9Z3H3</accession>
<reference evidence="1" key="1">
    <citation type="submission" date="2023-01" db="EMBL/GenBank/DDBJ databases">
        <title>Genome assembly of the deep-sea coral Lophelia pertusa.</title>
        <authorList>
            <person name="Herrera S."/>
            <person name="Cordes E."/>
        </authorList>
    </citation>
    <scope>NUCLEOTIDE SEQUENCE</scope>
    <source>
        <strain evidence="1">USNM1676648</strain>
        <tissue evidence="1">Polyp</tissue>
    </source>
</reference>
<proteinExistence type="predicted"/>
<gene>
    <name evidence="1" type="primary">MSH4_2</name>
    <name evidence="1" type="ORF">OS493_011278</name>
</gene>
<keyword evidence="1" id="KW-0436">Ligase</keyword>
<dbReference type="GO" id="GO:0003972">
    <property type="term" value="F:RNA ligase (ATP) activity"/>
    <property type="evidence" value="ECO:0007669"/>
    <property type="project" value="UniProtKB-EC"/>
</dbReference>
<dbReference type="SUPFAM" id="SSF48334">
    <property type="entry name" value="DNA repair protein MutS, domain III"/>
    <property type="match status" value="1"/>
</dbReference>
<dbReference type="AlphaFoldDB" id="A0A9W9Z3H3"/>